<comment type="subcellular location">
    <subcellularLocation>
        <location evidence="1">Membrane</location>
        <topology evidence="1">Multi-pass membrane protein</topology>
    </subcellularLocation>
</comment>
<evidence type="ECO:0000256" key="6">
    <source>
        <dbReference type="ARBA" id="ARBA00022989"/>
    </source>
</evidence>
<feature type="transmembrane region" description="Helical" evidence="9">
    <location>
        <begin position="144"/>
        <end position="174"/>
    </location>
</feature>
<dbReference type="EMBL" id="CAUYUJ010015069">
    <property type="protein sequence ID" value="CAK0849529.1"/>
    <property type="molecule type" value="Genomic_DNA"/>
</dbReference>
<keyword evidence="4 9" id="KW-0812">Transmembrane</keyword>
<dbReference type="PANTHER" id="PTHR22950">
    <property type="entry name" value="AMINO ACID TRANSPORTER"/>
    <property type="match status" value="1"/>
</dbReference>
<dbReference type="InterPro" id="IPR013057">
    <property type="entry name" value="AA_transpt_TM"/>
</dbReference>
<organism evidence="11 12">
    <name type="scientific">Prorocentrum cordatum</name>
    <dbReference type="NCBI Taxonomy" id="2364126"/>
    <lineage>
        <taxon>Eukaryota</taxon>
        <taxon>Sar</taxon>
        <taxon>Alveolata</taxon>
        <taxon>Dinophyceae</taxon>
        <taxon>Prorocentrales</taxon>
        <taxon>Prorocentraceae</taxon>
        <taxon>Prorocentrum</taxon>
    </lineage>
</organism>
<reference evidence="11" key="1">
    <citation type="submission" date="2023-10" db="EMBL/GenBank/DDBJ databases">
        <authorList>
            <person name="Chen Y."/>
            <person name="Shah S."/>
            <person name="Dougan E. K."/>
            <person name="Thang M."/>
            <person name="Chan C."/>
        </authorList>
    </citation>
    <scope>NUCLEOTIDE SEQUENCE [LARGE SCALE GENOMIC DNA]</scope>
</reference>
<feature type="compositionally biased region" description="Basic and acidic residues" evidence="8">
    <location>
        <begin position="1"/>
        <end position="10"/>
    </location>
</feature>
<keyword evidence="12" id="KW-1185">Reference proteome</keyword>
<evidence type="ECO:0000256" key="2">
    <source>
        <dbReference type="ARBA" id="ARBA00008066"/>
    </source>
</evidence>
<gene>
    <name evidence="11" type="ORF">PCOR1329_LOCUS42204</name>
</gene>
<evidence type="ECO:0000256" key="5">
    <source>
        <dbReference type="ARBA" id="ARBA00022970"/>
    </source>
</evidence>
<feature type="domain" description="Amino acid transporter transmembrane" evidence="10">
    <location>
        <begin position="67"/>
        <end position="464"/>
    </location>
</feature>
<keyword evidence="5" id="KW-0029">Amino-acid transport</keyword>
<feature type="transmembrane region" description="Helical" evidence="9">
    <location>
        <begin position="97"/>
        <end position="123"/>
    </location>
</feature>
<keyword evidence="3" id="KW-0813">Transport</keyword>
<feature type="transmembrane region" description="Helical" evidence="9">
    <location>
        <begin position="462"/>
        <end position="480"/>
    </location>
</feature>
<proteinExistence type="inferred from homology"/>
<dbReference type="Proteomes" id="UP001189429">
    <property type="component" value="Unassembled WGS sequence"/>
</dbReference>
<evidence type="ECO:0000256" key="4">
    <source>
        <dbReference type="ARBA" id="ARBA00022692"/>
    </source>
</evidence>
<evidence type="ECO:0000256" key="1">
    <source>
        <dbReference type="ARBA" id="ARBA00004141"/>
    </source>
</evidence>
<protein>
    <recommendedName>
        <fullName evidence="10">Amino acid transporter transmembrane domain-containing protein</fullName>
    </recommendedName>
</protein>
<feature type="transmembrane region" description="Helical" evidence="9">
    <location>
        <begin position="351"/>
        <end position="370"/>
    </location>
</feature>
<feature type="transmembrane region" description="Helical" evidence="9">
    <location>
        <begin position="429"/>
        <end position="450"/>
    </location>
</feature>
<comment type="caution">
    <text evidence="11">The sequence shown here is derived from an EMBL/GenBank/DDBJ whole genome shotgun (WGS) entry which is preliminary data.</text>
</comment>
<feature type="transmembrane region" description="Helical" evidence="9">
    <location>
        <begin position="309"/>
        <end position="331"/>
    </location>
</feature>
<evidence type="ECO:0000256" key="7">
    <source>
        <dbReference type="ARBA" id="ARBA00023136"/>
    </source>
</evidence>
<evidence type="ECO:0000313" key="11">
    <source>
        <dbReference type="EMBL" id="CAK0849529.1"/>
    </source>
</evidence>
<dbReference type="Pfam" id="PF01490">
    <property type="entry name" value="Aa_trans"/>
    <property type="match status" value="1"/>
</dbReference>
<sequence>MAPRDGREQRSAAAGTGRALSAGISVEDGDPPLQLVACARELRAPLSGGEALQGQRAHPESPGLDIRAVWQVTSMSLGIGVFTIPHAFLQLGALHGAFWVIVLGLFADFALQALLDCAAALGITSYDGLAKHAFGAAGELAMMLITIITTFIATLSYLGSVKEILVGVVVAFFLDFDVNSGENGVEVLSKAKELVLLSVLTAVVLPRCLGRSMGSNAWISTAGVLAITCASIFFVGHCAVQLVAGRGGPRPELFKFDTENALKSVGDILENVATLAFSFSMCFAVFEVLEERVVGGDVASAVGKLKPAVRMSVVFSCCIYLLVGLIGVFTFGTNTRSLALANTSLTDVLSLSINTVVGVSTLLLVAIVAFPTIHTLEKLCGLCCHPRDYESSPRSGRQLLSPRTRPVLVGMVGVLAVLIDAFLPTKVAFALTGSLGLAAAAYCLPCLLLLHLRPHGGGGHAVAAHPGAVVVLLFGCTLLLGSTPVEVLRAASAGSPLRPALLPQLCNHSALHRGAAVGGEL</sequence>
<accession>A0ABN9TTL1</accession>
<evidence type="ECO:0000313" key="12">
    <source>
        <dbReference type="Proteomes" id="UP001189429"/>
    </source>
</evidence>
<keyword evidence="6 9" id="KW-1133">Transmembrane helix</keyword>
<name>A0ABN9TTL1_9DINO</name>
<evidence type="ECO:0000259" key="10">
    <source>
        <dbReference type="Pfam" id="PF01490"/>
    </source>
</evidence>
<keyword evidence="7 9" id="KW-0472">Membrane</keyword>
<feature type="region of interest" description="Disordered" evidence="8">
    <location>
        <begin position="1"/>
        <end position="26"/>
    </location>
</feature>
<dbReference type="PANTHER" id="PTHR22950:SF458">
    <property type="entry name" value="SODIUM-COUPLED NEUTRAL AMINO ACID TRANSPORTER 11-RELATED"/>
    <property type="match status" value="1"/>
</dbReference>
<evidence type="ECO:0000256" key="8">
    <source>
        <dbReference type="SAM" id="MobiDB-lite"/>
    </source>
</evidence>
<feature type="transmembrane region" description="Helical" evidence="9">
    <location>
        <begin position="222"/>
        <end position="244"/>
    </location>
</feature>
<evidence type="ECO:0000256" key="3">
    <source>
        <dbReference type="ARBA" id="ARBA00022448"/>
    </source>
</evidence>
<feature type="transmembrane region" description="Helical" evidence="9">
    <location>
        <begin position="68"/>
        <end position="91"/>
    </location>
</feature>
<feature type="transmembrane region" description="Helical" evidence="9">
    <location>
        <begin position="407"/>
        <end position="423"/>
    </location>
</feature>
<comment type="similarity">
    <text evidence="2">Belongs to the amino acid/polyamine transporter 2 family.</text>
</comment>
<evidence type="ECO:0000256" key="9">
    <source>
        <dbReference type="SAM" id="Phobius"/>
    </source>
</evidence>